<keyword evidence="3" id="KW-1185">Reference proteome</keyword>
<proteinExistence type="predicted"/>
<dbReference type="NCBIfam" id="TIGR01640">
    <property type="entry name" value="F_box_assoc_1"/>
    <property type="match status" value="1"/>
</dbReference>
<protein>
    <recommendedName>
        <fullName evidence="1">F-box associated beta-propeller type 1 domain-containing protein</fullName>
    </recommendedName>
</protein>
<organism evidence="2 3">
    <name type="scientific">Trifolium subterraneum</name>
    <name type="common">Subterranean clover</name>
    <dbReference type="NCBI Taxonomy" id="3900"/>
    <lineage>
        <taxon>Eukaryota</taxon>
        <taxon>Viridiplantae</taxon>
        <taxon>Streptophyta</taxon>
        <taxon>Embryophyta</taxon>
        <taxon>Tracheophyta</taxon>
        <taxon>Spermatophyta</taxon>
        <taxon>Magnoliopsida</taxon>
        <taxon>eudicotyledons</taxon>
        <taxon>Gunneridae</taxon>
        <taxon>Pentapetalae</taxon>
        <taxon>rosids</taxon>
        <taxon>fabids</taxon>
        <taxon>Fabales</taxon>
        <taxon>Fabaceae</taxon>
        <taxon>Papilionoideae</taxon>
        <taxon>50 kb inversion clade</taxon>
        <taxon>NPAAA clade</taxon>
        <taxon>Hologalegina</taxon>
        <taxon>IRL clade</taxon>
        <taxon>Trifolieae</taxon>
        <taxon>Trifolium</taxon>
    </lineage>
</organism>
<feature type="domain" description="F-box associated beta-propeller type 1" evidence="1">
    <location>
        <begin position="138"/>
        <end position="379"/>
    </location>
</feature>
<dbReference type="InterPro" id="IPR036047">
    <property type="entry name" value="F-box-like_dom_sf"/>
</dbReference>
<dbReference type="PANTHER" id="PTHR31672">
    <property type="entry name" value="BNACNNG10540D PROTEIN"/>
    <property type="match status" value="1"/>
</dbReference>
<dbReference type="OrthoDB" id="1427941at2759"/>
<dbReference type="AlphaFoldDB" id="A0A2Z6M7S7"/>
<evidence type="ECO:0000259" key="1">
    <source>
        <dbReference type="Pfam" id="PF07734"/>
    </source>
</evidence>
<dbReference type="Pfam" id="PF07734">
    <property type="entry name" value="FBA_1"/>
    <property type="match status" value="1"/>
</dbReference>
<dbReference type="Proteomes" id="UP000242715">
    <property type="component" value="Unassembled WGS sequence"/>
</dbReference>
<accession>A0A2Z6M7S7</accession>
<dbReference type="InterPro" id="IPR006527">
    <property type="entry name" value="F-box-assoc_dom_typ1"/>
</dbReference>
<dbReference type="InterPro" id="IPR050796">
    <property type="entry name" value="SCF_F-box_component"/>
</dbReference>
<gene>
    <name evidence="2" type="ORF">TSUD_256640</name>
</gene>
<evidence type="ECO:0000313" key="2">
    <source>
        <dbReference type="EMBL" id="GAU28336.1"/>
    </source>
</evidence>
<dbReference type="SUPFAM" id="SSF81383">
    <property type="entry name" value="F-box domain"/>
    <property type="match status" value="1"/>
</dbReference>
<reference evidence="3" key="1">
    <citation type="journal article" date="2017" name="Front. Plant Sci.">
        <title>Climate Clever Clovers: New Paradigm to Reduce the Environmental Footprint of Ruminants by Breeding Low Methanogenic Forages Utilizing Haplotype Variation.</title>
        <authorList>
            <person name="Kaur P."/>
            <person name="Appels R."/>
            <person name="Bayer P.E."/>
            <person name="Keeble-Gagnere G."/>
            <person name="Wang J."/>
            <person name="Hirakawa H."/>
            <person name="Shirasawa K."/>
            <person name="Vercoe P."/>
            <person name="Stefanova K."/>
            <person name="Durmic Z."/>
            <person name="Nichols P."/>
            <person name="Revell C."/>
            <person name="Isobe S.N."/>
            <person name="Edwards D."/>
            <person name="Erskine W."/>
        </authorList>
    </citation>
    <scope>NUCLEOTIDE SEQUENCE [LARGE SCALE GENOMIC DNA]</scope>
    <source>
        <strain evidence="3">cv. Daliak</strain>
    </source>
</reference>
<dbReference type="PANTHER" id="PTHR31672:SF13">
    <property type="entry name" value="F-BOX PROTEIN CPR30-LIKE"/>
    <property type="match status" value="1"/>
</dbReference>
<evidence type="ECO:0000313" key="3">
    <source>
        <dbReference type="Proteomes" id="UP000242715"/>
    </source>
</evidence>
<sequence length="410" mass="47722">MEKCVPEVSNNNCINVHIPDDTAFSILSKLPIKSLKRFGCVRKSWSLLFDNHYFMNMYRNNFLTKDHSYYDDSTVFIHQTFCPFDGYYDDQTFELYCVSGERFENRVKLDWPNVKLDPIDRSKEKYDSGFNIIGSGSVHGILCLHCASHKNVILWNPSTNQFKVIPHKEDIVDPREFGYDRHRDDYKVICQRDIDIEEIDGDHDVQDEEDISFNPYITVWEIYSLRSNSWRKLDIDMDHVYYMSDERLYIDGLSHGLCAGKIARQKEKESYLLSFDWGNEVFLKTYIPSDIIDGRIDYFSVWIRLVLLNGSIALILNYTDSATFHISILGELGVKESWTKIFTVGPLPCLEFPIGAGKKGDMLFRKTDGELVWFDLNTQMIEDLGVITSRFSCKIVIHKENLLTFEGTNI</sequence>
<dbReference type="InterPro" id="IPR017451">
    <property type="entry name" value="F-box-assoc_interact_dom"/>
</dbReference>
<dbReference type="EMBL" id="DF973371">
    <property type="protein sequence ID" value="GAU28336.1"/>
    <property type="molecule type" value="Genomic_DNA"/>
</dbReference>
<name>A0A2Z6M7S7_TRISU</name>